<organism evidence="1 2">
    <name type="scientific">Eiseniibacteriota bacterium</name>
    <dbReference type="NCBI Taxonomy" id="2212470"/>
    <lineage>
        <taxon>Bacteria</taxon>
        <taxon>Candidatus Eiseniibacteriota</taxon>
    </lineage>
</organism>
<sequence length="761" mass="80681">MNTAQAVPGTPGGYGPYHVGRGPHHLLNGALGSASDFNGTWDFDHYQNGETDSLMGWWPVQAPFGSRGPTDFDDNFRPWYSFDYGNQGNYVIPQGSPKRTFGVVGYWHRDVGNGAAPLPDPDGVPGPNPEWAPIAGTASAWCGLRAEGDNTVMDPITGNPINAGVLAFQGNNSGAQIGSIRSAGTDHNFPGYGSQWDQMLYRDVAFAANATGTVSLTFKYTTNMSLGQSGAHATQAGWFDKDPLKTPSNAIGYAYDGNYHSINGEGTLVDSFMVYVGAPVDEANCVFSDGSVGPVYDLQRRWFSEVVKINTPGTTYRQLVSTGGSNGTPAAPILANITLTQAQVNAILDADGGSGNGGRLRLVFRVKTNRGYDDENNGNAPCEELNCAGGYTSLTRGAAIIDDVTCSGGGATALSNGFESTSDVNNSTGVPATTAWKSTGKPPGAWFHVHRINEPGSPLPFTDPCGAITASVRFCNMTGAVLSPGNHDLADKTGGVYGTDTQDQQKYVVSPTINLMSTGAGDYNGEGIDAEIASRPPALWGDQMYNVYNYDVTANGYRFGWQSYPATQANGAKIWGEMVKSIFFNSQSTLGCFEALMEAPRDDGLIVTSNPSGVPDSFRVYIESMSRCFAKTASVTNVACSPTTGANAGGYFDNLAIAFAKATPPPALAAVFNSQFQDAFPVNSQSKAVNAFGLAYDTLAARIQTGYNLSRGIPYWRAARVPTSAWTSCSASFQDPATTFRSATAPPAWLAALTRRRGTWR</sequence>
<dbReference type="AlphaFoldDB" id="A0A538U781"/>
<comment type="caution">
    <text evidence="1">The sequence shown here is derived from an EMBL/GenBank/DDBJ whole genome shotgun (WGS) entry which is preliminary data.</text>
</comment>
<evidence type="ECO:0000313" key="1">
    <source>
        <dbReference type="EMBL" id="TMQ71743.1"/>
    </source>
</evidence>
<evidence type="ECO:0000313" key="2">
    <source>
        <dbReference type="Proteomes" id="UP000319836"/>
    </source>
</evidence>
<dbReference type="Proteomes" id="UP000319836">
    <property type="component" value="Unassembled WGS sequence"/>
</dbReference>
<name>A0A538U781_UNCEI</name>
<protein>
    <submittedName>
        <fullName evidence="1">Uncharacterized protein</fullName>
    </submittedName>
</protein>
<gene>
    <name evidence="1" type="ORF">E6K80_04730</name>
</gene>
<reference evidence="1 2" key="1">
    <citation type="journal article" date="2019" name="Nat. Microbiol.">
        <title>Mediterranean grassland soil C-N compound turnover is dependent on rainfall and depth, and is mediated by genomically divergent microorganisms.</title>
        <authorList>
            <person name="Diamond S."/>
            <person name="Andeer P.F."/>
            <person name="Li Z."/>
            <person name="Crits-Christoph A."/>
            <person name="Burstein D."/>
            <person name="Anantharaman K."/>
            <person name="Lane K.R."/>
            <person name="Thomas B.C."/>
            <person name="Pan C."/>
            <person name="Northen T.R."/>
            <person name="Banfield J.F."/>
        </authorList>
    </citation>
    <scope>NUCLEOTIDE SEQUENCE [LARGE SCALE GENOMIC DNA]</scope>
    <source>
        <strain evidence="1">WS_10</strain>
    </source>
</reference>
<dbReference type="EMBL" id="VBPA01000105">
    <property type="protein sequence ID" value="TMQ71743.1"/>
    <property type="molecule type" value="Genomic_DNA"/>
</dbReference>
<accession>A0A538U781</accession>
<proteinExistence type="predicted"/>